<dbReference type="PANTHER" id="PTHR36960:SF1">
    <property type="entry name" value="SI:DKEY-32E6.3"/>
    <property type="match status" value="1"/>
</dbReference>
<dbReference type="Proteomes" id="UP000000495">
    <property type="component" value="Chromosome"/>
</dbReference>
<dbReference type="PANTHER" id="PTHR36960">
    <property type="entry name" value="SI:DKEY-32E6.3"/>
    <property type="match status" value="1"/>
</dbReference>
<proteinExistence type="predicted"/>
<sequence length="327" mass="38354">MRIGSHTFLYLFICLSLFHPSYAERLILHFDINETLIASDQAAGKSAKDTINRALAQKYKEKWSESIAEPISYQEYVYRYLLPGDKNNSQLKEKRLQKLFHFTDFIQASAYPIKNQVLAEYHHCLNKFVSGEPIQIFPSFFKMIRHLQNQRVSFTLQIRTFGKELPQIVQAINTQLGCEFIKYNARFENRHLFIENRPKPVISLPEIYQFFKICNVGVQDSWKEWSEHQKYAAYGKLFPIDLEDPHTIAIFFDDNIRPQEPKNIVNAIDIRSGCSVSARDLIETHNLVIVDMLQAIEDEDYFIKHVQQACAHSMKQKRLELLELVEF</sequence>
<dbReference type="HOGENOM" id="CLU_905976_0_0_0"/>
<reference key="1">
    <citation type="journal article" date="2011" name="Mol. Biol. Evol.">
        <title>Unity in variety -- the pan-genome of the Chlamydiae.</title>
        <authorList>
            <person name="Collingro A."/>
            <person name="Tischler P."/>
            <person name="Weinmaier T."/>
            <person name="Penz T."/>
            <person name="Heinz E."/>
            <person name="Brunham R.C."/>
            <person name="Read T.D."/>
            <person name="Bavoil P.M."/>
            <person name="Sachse K."/>
            <person name="Kahane S."/>
            <person name="Friedman M.G."/>
            <person name="Rattei T."/>
            <person name="Myers G.S.A."/>
            <person name="Horn M."/>
        </authorList>
    </citation>
    <scope>NUCLEOTIDE SEQUENCE</scope>
    <source>
        <strain>UV7</strain>
    </source>
</reference>
<name>F8KVT7_PARAV</name>
<dbReference type="eggNOG" id="ENOG5032W0X">
    <property type="taxonomic scope" value="Bacteria"/>
</dbReference>
<dbReference type="OrthoDB" id="8478433at2"/>
<dbReference type="RefSeq" id="WP_006340533.1">
    <property type="nucleotide sequence ID" value="NC_015702.1"/>
</dbReference>
<dbReference type="KEGG" id="puv:PUV_02750"/>
<protein>
    <submittedName>
        <fullName evidence="1">Uncharacterized protein</fullName>
    </submittedName>
</protein>
<dbReference type="AlphaFoldDB" id="F8KVT7"/>
<evidence type="ECO:0000313" key="1">
    <source>
        <dbReference type="EMBL" id="CCB85225.1"/>
    </source>
</evidence>
<gene>
    <name evidence="1" type="ordered locus">PUV_02750</name>
</gene>
<dbReference type="STRING" id="765952.PUV_02750"/>
<accession>F8KVT7</accession>
<keyword evidence="2" id="KW-1185">Reference proteome</keyword>
<organism evidence="1 2">
    <name type="scientific">Parachlamydia acanthamoebae (strain UV7)</name>
    <dbReference type="NCBI Taxonomy" id="765952"/>
    <lineage>
        <taxon>Bacteria</taxon>
        <taxon>Pseudomonadati</taxon>
        <taxon>Chlamydiota</taxon>
        <taxon>Chlamydiia</taxon>
        <taxon>Parachlamydiales</taxon>
        <taxon>Parachlamydiaceae</taxon>
        <taxon>Parachlamydia</taxon>
    </lineage>
</organism>
<reference evidence="1 2" key="2">
    <citation type="journal article" date="2011" name="Mol. Biol. Evol.">
        <title>Unity in variety--the pan-genome of the Chlamydiae.</title>
        <authorList>
            <person name="Collingro A."/>
            <person name="Tischler P."/>
            <person name="Weinmaier T."/>
            <person name="Penz T."/>
            <person name="Heinz E."/>
            <person name="Brunham R.C."/>
            <person name="Read T.D."/>
            <person name="Bavoil P.M."/>
            <person name="Sachse K."/>
            <person name="Kahane S."/>
            <person name="Friedman M.G."/>
            <person name="Rattei T."/>
            <person name="Myers G.S."/>
            <person name="Horn M."/>
        </authorList>
    </citation>
    <scope>NUCLEOTIDE SEQUENCE [LARGE SCALE GENOMIC DNA]</scope>
    <source>
        <strain evidence="2">UV7</strain>
    </source>
</reference>
<evidence type="ECO:0000313" key="2">
    <source>
        <dbReference type="Proteomes" id="UP000000495"/>
    </source>
</evidence>
<dbReference type="EMBL" id="FR872580">
    <property type="protein sequence ID" value="CCB85225.1"/>
    <property type="molecule type" value="Genomic_DNA"/>
</dbReference>